<name>A0A291PCL5_9GAMM</name>
<dbReference type="InterPro" id="IPR058240">
    <property type="entry name" value="rSAM_sf"/>
</dbReference>
<dbReference type="AlphaFoldDB" id="A0A291PCL5"/>
<dbReference type="GO" id="GO:0046872">
    <property type="term" value="F:metal ion binding"/>
    <property type="evidence" value="ECO:0007669"/>
    <property type="project" value="UniProtKB-KW"/>
</dbReference>
<keyword evidence="3" id="KW-0949">S-adenosyl-L-methionine</keyword>
<protein>
    <submittedName>
        <fullName evidence="8">Ribonucleotide reductase of class III, activating protein</fullName>
    </submittedName>
</protein>
<dbReference type="PROSITE" id="PS51918">
    <property type="entry name" value="RADICAL_SAM"/>
    <property type="match status" value="1"/>
</dbReference>
<dbReference type="GO" id="GO:0003824">
    <property type="term" value="F:catalytic activity"/>
    <property type="evidence" value="ECO:0007669"/>
    <property type="project" value="InterPro"/>
</dbReference>
<comment type="cofactor">
    <cofactor evidence="1">
        <name>[4Fe-4S] cluster</name>
        <dbReference type="ChEBI" id="CHEBI:49883"/>
    </cofactor>
</comment>
<evidence type="ECO:0000256" key="4">
    <source>
        <dbReference type="ARBA" id="ARBA00022723"/>
    </source>
</evidence>
<sequence>MLIPALSLDTEPARALRLPLAGFTTLDAEAFPGRRAAVIYLQGCPLQCGYCENGTMMAPRRGESGEWEAVETYLASRLDRLEAVVFSGGEPTLHADLPEAVARVRGLGLSVGLHTAGPYPERLARLLPWLDWVALDVKGRGHDFDRIGGRPGVWRRHARSLEALLAGDVAFECRTTVHWRDFELADVERLAMTLADCGVRRYALQVARTERCQDPDYCRPVPGAPSRETLEALARRLCPHFDHLALRH</sequence>
<dbReference type="OrthoDB" id="9782387at2"/>
<keyword evidence="6" id="KW-0411">Iron-sulfur</keyword>
<dbReference type="SFLD" id="SFLDS00029">
    <property type="entry name" value="Radical_SAM"/>
    <property type="match status" value="1"/>
</dbReference>
<dbReference type="EMBL" id="CP021435">
    <property type="protein sequence ID" value="ATJ84589.1"/>
    <property type="molecule type" value="Genomic_DNA"/>
</dbReference>
<evidence type="ECO:0000256" key="1">
    <source>
        <dbReference type="ARBA" id="ARBA00001966"/>
    </source>
</evidence>
<keyword evidence="9" id="KW-1185">Reference proteome</keyword>
<dbReference type="InterPro" id="IPR012840">
    <property type="entry name" value="NrdG2"/>
</dbReference>
<dbReference type="RefSeq" id="WP_097790765.1">
    <property type="nucleotide sequence ID" value="NZ_BAAADT010000017.1"/>
</dbReference>
<dbReference type="Pfam" id="PF04055">
    <property type="entry name" value="Radical_SAM"/>
    <property type="match status" value="1"/>
</dbReference>
<evidence type="ECO:0000313" key="8">
    <source>
        <dbReference type="EMBL" id="ATJ84589.1"/>
    </source>
</evidence>
<dbReference type="GO" id="GO:0051539">
    <property type="term" value="F:4 iron, 4 sulfur cluster binding"/>
    <property type="evidence" value="ECO:0007669"/>
    <property type="project" value="UniProtKB-KW"/>
</dbReference>
<dbReference type="SFLD" id="SFLDG01094">
    <property type="entry name" value="Uncharacterised_Radical_SAM_Su"/>
    <property type="match status" value="1"/>
</dbReference>
<dbReference type="CDD" id="cd01335">
    <property type="entry name" value="Radical_SAM"/>
    <property type="match status" value="1"/>
</dbReference>
<dbReference type="InterPro" id="IPR007197">
    <property type="entry name" value="rSAM"/>
</dbReference>
<organism evidence="8 9">
    <name type="scientific">Halomonas beimenensis</name>
    <dbReference type="NCBI Taxonomy" id="475662"/>
    <lineage>
        <taxon>Bacteria</taxon>
        <taxon>Pseudomonadati</taxon>
        <taxon>Pseudomonadota</taxon>
        <taxon>Gammaproteobacteria</taxon>
        <taxon>Oceanospirillales</taxon>
        <taxon>Halomonadaceae</taxon>
        <taxon>Halomonas</taxon>
    </lineage>
</organism>
<dbReference type="SUPFAM" id="SSF102114">
    <property type="entry name" value="Radical SAM enzymes"/>
    <property type="match status" value="1"/>
</dbReference>
<proteinExistence type="predicted"/>
<dbReference type="NCBIfam" id="TIGR02495">
    <property type="entry name" value="NrdG2"/>
    <property type="match status" value="1"/>
</dbReference>
<accession>A0A291PCL5</accession>
<gene>
    <name evidence="8" type="ORF">BEI_3602</name>
</gene>
<dbReference type="KEGG" id="hbe:BEI_3602"/>
<keyword evidence="2" id="KW-0004">4Fe-4S</keyword>
<dbReference type="InterPro" id="IPR034457">
    <property type="entry name" value="Organic_radical-activating"/>
</dbReference>
<feature type="domain" description="Radical SAM core" evidence="7">
    <location>
        <begin position="31"/>
        <end position="242"/>
    </location>
</feature>
<evidence type="ECO:0000259" key="7">
    <source>
        <dbReference type="PROSITE" id="PS51918"/>
    </source>
</evidence>
<dbReference type="PANTHER" id="PTHR30352:SF13">
    <property type="entry name" value="GLYCYL-RADICAL ENZYME ACTIVATING ENZYME YJJW-RELATED"/>
    <property type="match status" value="1"/>
</dbReference>
<evidence type="ECO:0000256" key="6">
    <source>
        <dbReference type="ARBA" id="ARBA00023014"/>
    </source>
</evidence>
<evidence type="ECO:0000256" key="5">
    <source>
        <dbReference type="ARBA" id="ARBA00023004"/>
    </source>
</evidence>
<dbReference type="PANTHER" id="PTHR30352">
    <property type="entry name" value="PYRUVATE FORMATE-LYASE-ACTIVATING ENZYME"/>
    <property type="match status" value="1"/>
</dbReference>
<dbReference type="InterPro" id="IPR013785">
    <property type="entry name" value="Aldolase_TIM"/>
</dbReference>
<evidence type="ECO:0000313" key="9">
    <source>
        <dbReference type="Proteomes" id="UP000219993"/>
    </source>
</evidence>
<evidence type="ECO:0000256" key="2">
    <source>
        <dbReference type="ARBA" id="ARBA00022485"/>
    </source>
</evidence>
<keyword evidence="4" id="KW-0479">Metal-binding</keyword>
<keyword evidence="5" id="KW-0408">Iron</keyword>
<dbReference type="Proteomes" id="UP000219993">
    <property type="component" value="Chromosome"/>
</dbReference>
<evidence type="ECO:0000256" key="3">
    <source>
        <dbReference type="ARBA" id="ARBA00022691"/>
    </source>
</evidence>
<reference evidence="8 9" key="1">
    <citation type="journal article" date="2017" name="Sci. Rep.">
        <title>Revealing the Saline Adaptation Strategies of the Halophilic Bacterium Halomonas beimenensis through High-throughput Omics and Transposon Mutagenesis Approaches.</title>
        <authorList>
            <person name="Chen Y.H."/>
            <person name="Lin S.S."/>
            <person name="Shyu Y.T."/>
        </authorList>
    </citation>
    <scope>NUCLEOTIDE SEQUENCE [LARGE SCALE GENOMIC DNA]</scope>
    <source>
        <strain evidence="8 9">NTU-111</strain>
    </source>
</reference>
<dbReference type="Gene3D" id="3.20.20.70">
    <property type="entry name" value="Aldolase class I"/>
    <property type="match status" value="1"/>
</dbReference>